<dbReference type="InterPro" id="IPR017481">
    <property type="entry name" value="CHP03032"/>
</dbReference>
<dbReference type="Pfam" id="PF16261">
    <property type="entry name" value="DUF4915"/>
    <property type="match status" value="1"/>
</dbReference>
<protein>
    <submittedName>
        <fullName evidence="2">TIGR03032 family protein</fullName>
    </submittedName>
</protein>
<evidence type="ECO:0000259" key="1">
    <source>
        <dbReference type="Pfam" id="PF16261"/>
    </source>
</evidence>
<name>A0ABT7AT63_9CYAN</name>
<evidence type="ECO:0000313" key="3">
    <source>
        <dbReference type="Proteomes" id="UP001235303"/>
    </source>
</evidence>
<feature type="domain" description="Conserved hypothetical protein CHP03032" evidence="1">
    <location>
        <begin position="22"/>
        <end position="336"/>
    </location>
</feature>
<keyword evidence="3" id="KW-1185">Reference proteome</keyword>
<dbReference type="SUPFAM" id="SSF63825">
    <property type="entry name" value="YWTD domain"/>
    <property type="match status" value="1"/>
</dbReference>
<organism evidence="2 3">
    <name type="scientific">Roseofilum acuticapitatum BLCC-M154</name>
    <dbReference type="NCBI Taxonomy" id="3022444"/>
    <lineage>
        <taxon>Bacteria</taxon>
        <taxon>Bacillati</taxon>
        <taxon>Cyanobacteriota</taxon>
        <taxon>Cyanophyceae</taxon>
        <taxon>Desertifilales</taxon>
        <taxon>Desertifilaceae</taxon>
        <taxon>Roseofilum</taxon>
        <taxon>Roseofilum acuticapitatum</taxon>
    </lineage>
</organism>
<accession>A0ABT7AT63</accession>
<sequence length="370" mass="40493">MTFDPQLASPPQTAIACDADPGFIEWLAKANLSLILSTYQAGSVAVIGWNGQQVNLLLRQFDKPMGLAVSGYRLAIATRHQVILCANSPTLATHYLEHQPGRYDSLYLPRVSYWTGDLNIHDLSFGQEDIWIVNTRFSCLATLSPDFSFVPRWQPPFITELAPEDRCHLNGLAMVNGKPKYVTALGKTNTVGGWRSNKATGGIILDVESNEIILDGLSMPHSPRWYQGYLWALNSGTGELWRIDPKTCTYDVVCALPGFGRGLAFVGNTALVALSQIRETAIFGGLPLQTRFPSLVCGIALINLDTGQPIGSLTFSSGTQELYDIQILAGVNRPSLLNLEKPATRQAFTAPDFAYWLRPSSEIRDSGDSG</sequence>
<proteinExistence type="predicted"/>
<gene>
    <name evidence="2" type="ORF">PMG71_11635</name>
</gene>
<dbReference type="EMBL" id="JAQOSP010000080">
    <property type="protein sequence ID" value="MDJ1170080.1"/>
    <property type="molecule type" value="Genomic_DNA"/>
</dbReference>
<comment type="caution">
    <text evidence="2">The sequence shown here is derived from an EMBL/GenBank/DDBJ whole genome shotgun (WGS) entry which is preliminary data.</text>
</comment>
<dbReference type="Proteomes" id="UP001235303">
    <property type="component" value="Unassembled WGS sequence"/>
</dbReference>
<dbReference type="RefSeq" id="WP_283753837.1">
    <property type="nucleotide sequence ID" value="NZ_JAQOSP010000080.1"/>
</dbReference>
<dbReference type="NCBIfam" id="TIGR03032">
    <property type="entry name" value="TIGR03032 family protein"/>
    <property type="match status" value="1"/>
</dbReference>
<evidence type="ECO:0000313" key="2">
    <source>
        <dbReference type="EMBL" id="MDJ1170080.1"/>
    </source>
</evidence>
<reference evidence="2 3" key="1">
    <citation type="submission" date="2023-01" db="EMBL/GenBank/DDBJ databases">
        <title>Novel diversity within Roseofilum (Cyanobacteria; Desertifilaceae) from marine benthic mats with descriptions of four novel species.</title>
        <authorList>
            <person name="Wang Y."/>
            <person name="Berthold D.E."/>
            <person name="Hu J."/>
            <person name="Lefler F.W."/>
            <person name="Laughinghouse H.D. IV."/>
        </authorList>
    </citation>
    <scope>NUCLEOTIDE SEQUENCE [LARGE SCALE GENOMIC DNA]</scope>
    <source>
        <strain evidence="2 3">BLCC-M154</strain>
    </source>
</reference>